<keyword evidence="2" id="KW-1185">Reference proteome</keyword>
<evidence type="ECO:0000313" key="2">
    <source>
        <dbReference type="Proteomes" id="UP000516134"/>
    </source>
</evidence>
<sequence>MRIFVVALGAILAGCSAPPPNPANDAPIAEIAGRIAGPPKNCVLIEQGVGLNIVNRNTLTLHSGRTMYVNQVQGNCGGFRKWDVLVVEPIGTQYCKGDLVRSFDPVSKIPGPTCRLGDFIPYTKG</sequence>
<dbReference type="PROSITE" id="PS51257">
    <property type="entry name" value="PROKAR_LIPOPROTEIN"/>
    <property type="match status" value="1"/>
</dbReference>
<gene>
    <name evidence="1" type="ORF">H9L15_02305</name>
</gene>
<evidence type="ECO:0008006" key="3">
    <source>
        <dbReference type="Google" id="ProtNLM"/>
    </source>
</evidence>
<proteinExistence type="predicted"/>
<organism evidence="1 2">
    <name type="scientific">Sphingomonas daechungensis</name>
    <dbReference type="NCBI Taxonomy" id="1176646"/>
    <lineage>
        <taxon>Bacteria</taxon>
        <taxon>Pseudomonadati</taxon>
        <taxon>Pseudomonadota</taxon>
        <taxon>Alphaproteobacteria</taxon>
        <taxon>Sphingomonadales</taxon>
        <taxon>Sphingomonadaceae</taxon>
        <taxon>Sphingomonas</taxon>
    </lineage>
</organism>
<reference evidence="1 2" key="1">
    <citation type="submission" date="2020-08" db="EMBL/GenBank/DDBJ databases">
        <title>Genome sequence of Sphingomonas daechungensis KACC 18115T.</title>
        <authorList>
            <person name="Hyun D.-W."/>
            <person name="Bae J.-W."/>
        </authorList>
    </citation>
    <scope>NUCLEOTIDE SEQUENCE [LARGE SCALE GENOMIC DNA]</scope>
    <source>
        <strain evidence="1 2">KACC 18115</strain>
    </source>
</reference>
<accession>A0ABX6T3V0</accession>
<protein>
    <recommendedName>
        <fullName evidence="3">Lipoprotein</fullName>
    </recommendedName>
</protein>
<dbReference type="Proteomes" id="UP000516134">
    <property type="component" value="Chromosome"/>
</dbReference>
<dbReference type="RefSeq" id="WP_187715017.1">
    <property type="nucleotide sequence ID" value="NZ_BAABJC010000001.1"/>
</dbReference>
<dbReference type="EMBL" id="CP060780">
    <property type="protein sequence ID" value="QNP43587.1"/>
    <property type="molecule type" value="Genomic_DNA"/>
</dbReference>
<evidence type="ECO:0000313" key="1">
    <source>
        <dbReference type="EMBL" id="QNP43587.1"/>
    </source>
</evidence>
<name>A0ABX6T3V0_9SPHN</name>